<accession>A0A378T8E2</accession>
<evidence type="ECO:0000313" key="3">
    <source>
        <dbReference type="EMBL" id="STZ56694.1"/>
    </source>
</evidence>
<protein>
    <submittedName>
        <fullName evidence="3">L-aminopeptidase/D-esterase</fullName>
    </submittedName>
</protein>
<dbReference type="InterPro" id="IPR005321">
    <property type="entry name" value="Peptidase_S58_DmpA"/>
</dbReference>
<keyword evidence="4" id="KW-1185">Reference proteome</keyword>
<proteinExistence type="inferred from homology"/>
<dbReference type="SUPFAM" id="SSF56266">
    <property type="entry name" value="DmpA/ArgJ-like"/>
    <property type="match status" value="1"/>
</dbReference>
<feature type="region of interest" description="Disordered" evidence="2">
    <location>
        <begin position="1"/>
        <end position="20"/>
    </location>
</feature>
<evidence type="ECO:0000256" key="2">
    <source>
        <dbReference type="SAM" id="MobiDB-lite"/>
    </source>
</evidence>
<dbReference type="Gene3D" id="3.60.70.12">
    <property type="entry name" value="L-amino peptidase D-ALA esterase/amidase"/>
    <property type="match status" value="1"/>
</dbReference>
<keyword evidence="3" id="KW-0031">Aminopeptidase</keyword>
<sequence length="378" mass="39233">MTTLSTHTPDGRPRARGLGIDLPGTPGLLNAITDVPGFEVGVTTLVEGDRMRTGVTALLPRGRAGVGDPCAAGWYSLNGNGEMTGTTWIEEVGALNLPIVLSNTHAVGACHTGVVAWVNRVHPGLARQWLLPVCAETWDGYLNDINGGYVRPEHVEAALDSATGGPVTEGSVGGGTGMNCYEFKGGNGTSSRLVGYGAHTFTVAAFVQANFGSRTELTVAGRPVGGALADDNPLGGDWFVTEMGQAPPPPGAGSVIVVIATDAPLLPGQCKALARRVPLGLARTGTTGSHFSGDIFLALSTAEAPGLGSAFPVGPPREDEFGSMRFLPWGRMDDLYTATVHAVEEAVLNAMVVNAEMTGRDGHRTPALPHDRLQALLR</sequence>
<dbReference type="PANTHER" id="PTHR36512">
    <property type="entry name" value="D-AMINOPEPTIDASE"/>
    <property type="match status" value="1"/>
</dbReference>
<keyword evidence="3" id="KW-0645">Protease</keyword>
<comment type="similarity">
    <text evidence="1">Belongs to the peptidase S58 family.</text>
</comment>
<keyword evidence="3" id="KW-0378">Hydrolase</keyword>
<dbReference type="RefSeq" id="WP_115277197.1">
    <property type="nucleotide sequence ID" value="NZ_AP022600.1"/>
</dbReference>
<dbReference type="InterPro" id="IPR016117">
    <property type="entry name" value="ArgJ-like_dom_sf"/>
</dbReference>
<dbReference type="CDD" id="cd02253">
    <property type="entry name" value="DmpA"/>
    <property type="match status" value="1"/>
</dbReference>
<dbReference type="AlphaFoldDB" id="A0A378T8E2"/>
<organism evidence="3 4">
    <name type="scientific">Mycolicibacterium tokaiense</name>
    <dbReference type="NCBI Taxonomy" id="39695"/>
    <lineage>
        <taxon>Bacteria</taxon>
        <taxon>Bacillati</taxon>
        <taxon>Actinomycetota</taxon>
        <taxon>Actinomycetes</taxon>
        <taxon>Mycobacteriales</taxon>
        <taxon>Mycobacteriaceae</taxon>
        <taxon>Mycolicibacterium</taxon>
    </lineage>
</organism>
<name>A0A378T8E2_9MYCO</name>
<dbReference type="OrthoDB" id="9770388at2"/>
<gene>
    <name evidence="3" type="ORF">NCTC10821_00187</name>
</gene>
<dbReference type="GO" id="GO:0004177">
    <property type="term" value="F:aminopeptidase activity"/>
    <property type="evidence" value="ECO:0007669"/>
    <property type="project" value="UniProtKB-KW"/>
</dbReference>
<reference evidence="3 4" key="1">
    <citation type="submission" date="2018-06" db="EMBL/GenBank/DDBJ databases">
        <authorList>
            <consortium name="Pathogen Informatics"/>
            <person name="Doyle S."/>
        </authorList>
    </citation>
    <scope>NUCLEOTIDE SEQUENCE [LARGE SCALE GENOMIC DNA]</scope>
    <source>
        <strain evidence="3 4">NCTC10821</strain>
    </source>
</reference>
<evidence type="ECO:0000256" key="1">
    <source>
        <dbReference type="ARBA" id="ARBA00007068"/>
    </source>
</evidence>
<dbReference type="PANTHER" id="PTHR36512:SF3">
    <property type="entry name" value="BLR5678 PROTEIN"/>
    <property type="match status" value="1"/>
</dbReference>
<dbReference type="Proteomes" id="UP000254978">
    <property type="component" value="Unassembled WGS sequence"/>
</dbReference>
<dbReference type="Pfam" id="PF03576">
    <property type="entry name" value="Peptidase_S58"/>
    <property type="match status" value="1"/>
</dbReference>
<dbReference type="EMBL" id="UGQT01000001">
    <property type="protein sequence ID" value="STZ56694.1"/>
    <property type="molecule type" value="Genomic_DNA"/>
</dbReference>
<evidence type="ECO:0000313" key="4">
    <source>
        <dbReference type="Proteomes" id="UP000254978"/>
    </source>
</evidence>